<feature type="transmembrane region" description="Helical" evidence="4">
    <location>
        <begin position="203"/>
        <end position="222"/>
    </location>
</feature>
<dbReference type="RefSeq" id="WP_121066525.1">
    <property type="nucleotide sequence ID" value="NZ_RBIQ01000008.1"/>
</dbReference>
<feature type="domain" description="HTH araC/xylS-type" evidence="5">
    <location>
        <begin position="281"/>
        <end position="385"/>
    </location>
</feature>
<evidence type="ECO:0000259" key="5">
    <source>
        <dbReference type="PROSITE" id="PS01124"/>
    </source>
</evidence>
<evidence type="ECO:0000313" key="7">
    <source>
        <dbReference type="Proteomes" id="UP000269412"/>
    </source>
</evidence>
<evidence type="ECO:0000256" key="4">
    <source>
        <dbReference type="SAM" id="Phobius"/>
    </source>
</evidence>
<dbReference type="GO" id="GO:0003700">
    <property type="term" value="F:DNA-binding transcription factor activity"/>
    <property type="evidence" value="ECO:0007669"/>
    <property type="project" value="InterPro"/>
</dbReference>
<keyword evidence="4" id="KW-0472">Membrane</keyword>
<dbReference type="InterPro" id="IPR009057">
    <property type="entry name" value="Homeodomain-like_sf"/>
</dbReference>
<keyword evidence="2" id="KW-0238">DNA-binding</keyword>
<name>A0A495E821_9FLAO</name>
<reference evidence="6 7" key="1">
    <citation type="submission" date="2018-10" db="EMBL/GenBank/DDBJ databases">
        <title>Genomic Encyclopedia of Archaeal and Bacterial Type Strains, Phase II (KMG-II): from individual species to whole genera.</title>
        <authorList>
            <person name="Goeker M."/>
        </authorList>
    </citation>
    <scope>NUCLEOTIDE SEQUENCE [LARGE SCALE GENOMIC DNA]</scope>
    <source>
        <strain evidence="6 7">DSM 25230</strain>
    </source>
</reference>
<evidence type="ECO:0000256" key="3">
    <source>
        <dbReference type="ARBA" id="ARBA00023163"/>
    </source>
</evidence>
<protein>
    <submittedName>
        <fullName evidence="6">AraC family transcriptional regulator</fullName>
    </submittedName>
</protein>
<gene>
    <name evidence="6" type="ORF">CLV91_1782</name>
</gene>
<feature type="transmembrane region" description="Helical" evidence="4">
    <location>
        <begin position="158"/>
        <end position="175"/>
    </location>
</feature>
<dbReference type="PANTHER" id="PTHR43280:SF29">
    <property type="entry name" value="ARAC-FAMILY TRANSCRIPTIONAL REGULATOR"/>
    <property type="match status" value="1"/>
</dbReference>
<dbReference type="Gene3D" id="1.10.10.60">
    <property type="entry name" value="Homeodomain-like"/>
    <property type="match status" value="1"/>
</dbReference>
<dbReference type="GO" id="GO:0043565">
    <property type="term" value="F:sequence-specific DNA binding"/>
    <property type="evidence" value="ECO:0007669"/>
    <property type="project" value="InterPro"/>
</dbReference>
<organism evidence="6 7">
    <name type="scientific">Maribacter vaceletii</name>
    <dbReference type="NCBI Taxonomy" id="1206816"/>
    <lineage>
        <taxon>Bacteria</taxon>
        <taxon>Pseudomonadati</taxon>
        <taxon>Bacteroidota</taxon>
        <taxon>Flavobacteriia</taxon>
        <taxon>Flavobacteriales</taxon>
        <taxon>Flavobacteriaceae</taxon>
        <taxon>Maribacter</taxon>
    </lineage>
</organism>
<feature type="transmembrane region" description="Helical" evidence="4">
    <location>
        <begin position="41"/>
        <end position="59"/>
    </location>
</feature>
<evidence type="ECO:0000256" key="1">
    <source>
        <dbReference type="ARBA" id="ARBA00023015"/>
    </source>
</evidence>
<sequence>MQEIPLHLDFIALLTLLGLFLGFFASYFLIKKSWKSNLPNLFMGLFILCISLTMLEGWLDYTGYIFKVLWLSNFSEPINFLIGGLLYLFIDTQIEPEIKKKYWLHFIPSIVWLGICMFYFLQPDVVKYNDTIEVMQLNIPRANETPPFSDNPFRIRKHTSLLIGIYFTFYILIIGRKILLKANSIGESIFTTTNKTLKIVRNISYHVSVIIIIFILVKIFFKNDVGDYFIHLYASFLIFITAMNIMNQSNYYNEVSTFLELPSLKYKKSSLDELEKKSIHEKIISLMENEKYFLSSTVSLSGLSKEIKESSHHVSQVINEKLNQSFFEMLASYRIEEAKTILKTDLGKKLTIEDVAERVGYNSKSAFNTAFKKITSQTPSAFRDS</sequence>
<evidence type="ECO:0000256" key="2">
    <source>
        <dbReference type="ARBA" id="ARBA00023125"/>
    </source>
</evidence>
<dbReference type="InterPro" id="IPR020449">
    <property type="entry name" value="Tscrpt_reg_AraC-type_HTH"/>
</dbReference>
<dbReference type="OrthoDB" id="5492415at2"/>
<dbReference type="AlphaFoldDB" id="A0A495E821"/>
<dbReference type="Pfam" id="PF12833">
    <property type="entry name" value="HTH_18"/>
    <property type="match status" value="1"/>
</dbReference>
<dbReference type="EMBL" id="RBIQ01000008">
    <property type="protein sequence ID" value="RKR13068.1"/>
    <property type="molecule type" value="Genomic_DNA"/>
</dbReference>
<proteinExistence type="predicted"/>
<keyword evidence="7" id="KW-1185">Reference proteome</keyword>
<dbReference type="PANTHER" id="PTHR43280">
    <property type="entry name" value="ARAC-FAMILY TRANSCRIPTIONAL REGULATOR"/>
    <property type="match status" value="1"/>
</dbReference>
<keyword evidence="4" id="KW-0812">Transmembrane</keyword>
<feature type="transmembrane region" description="Helical" evidence="4">
    <location>
        <begin position="102"/>
        <end position="121"/>
    </location>
</feature>
<dbReference type="Proteomes" id="UP000269412">
    <property type="component" value="Unassembled WGS sequence"/>
</dbReference>
<keyword evidence="1" id="KW-0805">Transcription regulation</keyword>
<dbReference type="SUPFAM" id="SSF46689">
    <property type="entry name" value="Homeodomain-like"/>
    <property type="match status" value="1"/>
</dbReference>
<dbReference type="PRINTS" id="PR00032">
    <property type="entry name" value="HTHARAC"/>
</dbReference>
<feature type="transmembrane region" description="Helical" evidence="4">
    <location>
        <begin position="6"/>
        <end position="29"/>
    </location>
</feature>
<comment type="caution">
    <text evidence="6">The sequence shown here is derived from an EMBL/GenBank/DDBJ whole genome shotgun (WGS) entry which is preliminary data.</text>
</comment>
<dbReference type="InterPro" id="IPR018060">
    <property type="entry name" value="HTH_AraC"/>
</dbReference>
<keyword evidence="3" id="KW-0804">Transcription</keyword>
<feature type="transmembrane region" description="Helical" evidence="4">
    <location>
        <begin position="228"/>
        <end position="246"/>
    </location>
</feature>
<dbReference type="SMART" id="SM00342">
    <property type="entry name" value="HTH_ARAC"/>
    <property type="match status" value="1"/>
</dbReference>
<dbReference type="PROSITE" id="PS01124">
    <property type="entry name" value="HTH_ARAC_FAMILY_2"/>
    <property type="match status" value="1"/>
</dbReference>
<accession>A0A495E821</accession>
<feature type="transmembrane region" description="Helical" evidence="4">
    <location>
        <begin position="65"/>
        <end position="90"/>
    </location>
</feature>
<evidence type="ECO:0000313" key="6">
    <source>
        <dbReference type="EMBL" id="RKR13068.1"/>
    </source>
</evidence>
<dbReference type="PROSITE" id="PS00041">
    <property type="entry name" value="HTH_ARAC_FAMILY_1"/>
    <property type="match status" value="1"/>
</dbReference>
<dbReference type="InterPro" id="IPR018062">
    <property type="entry name" value="HTH_AraC-typ_CS"/>
</dbReference>
<keyword evidence="4" id="KW-1133">Transmembrane helix</keyword>